<dbReference type="InterPro" id="IPR000182">
    <property type="entry name" value="GNAT_dom"/>
</dbReference>
<dbReference type="PANTHER" id="PTHR43415">
    <property type="entry name" value="SPERMIDINE N(1)-ACETYLTRANSFERASE"/>
    <property type="match status" value="1"/>
</dbReference>
<dbReference type="SUPFAM" id="SSF55729">
    <property type="entry name" value="Acyl-CoA N-acyltransferases (Nat)"/>
    <property type="match status" value="1"/>
</dbReference>
<accession>A0A918VVY5</accession>
<gene>
    <name evidence="2" type="ORF">GCM10007103_15290</name>
</gene>
<dbReference type="Proteomes" id="UP000610456">
    <property type="component" value="Unassembled WGS sequence"/>
</dbReference>
<protein>
    <submittedName>
        <fullName evidence="2">Acetyltransferase</fullName>
    </submittedName>
</protein>
<name>A0A918VVY5_9FLAO</name>
<dbReference type="GO" id="GO:0016747">
    <property type="term" value="F:acyltransferase activity, transferring groups other than amino-acyl groups"/>
    <property type="evidence" value="ECO:0007669"/>
    <property type="project" value="InterPro"/>
</dbReference>
<dbReference type="EMBL" id="BMXB01000004">
    <property type="protein sequence ID" value="GHA34728.1"/>
    <property type="molecule type" value="Genomic_DNA"/>
</dbReference>
<evidence type="ECO:0000259" key="1">
    <source>
        <dbReference type="PROSITE" id="PS51186"/>
    </source>
</evidence>
<dbReference type="RefSeq" id="WP_189604134.1">
    <property type="nucleotide sequence ID" value="NZ_BMXB01000004.1"/>
</dbReference>
<organism evidence="2 3">
    <name type="scientific">Salinimicrobium marinum</name>
    <dbReference type="NCBI Taxonomy" id="680283"/>
    <lineage>
        <taxon>Bacteria</taxon>
        <taxon>Pseudomonadati</taxon>
        <taxon>Bacteroidota</taxon>
        <taxon>Flavobacteriia</taxon>
        <taxon>Flavobacteriales</taxon>
        <taxon>Flavobacteriaceae</taxon>
        <taxon>Salinimicrobium</taxon>
    </lineage>
</organism>
<dbReference type="InterPro" id="IPR016181">
    <property type="entry name" value="Acyl_CoA_acyltransferase"/>
</dbReference>
<dbReference type="AlphaFoldDB" id="A0A918VVY5"/>
<reference evidence="2" key="1">
    <citation type="journal article" date="2014" name="Int. J. Syst. Evol. Microbiol.">
        <title>Complete genome sequence of Corynebacterium casei LMG S-19264T (=DSM 44701T), isolated from a smear-ripened cheese.</title>
        <authorList>
            <consortium name="US DOE Joint Genome Institute (JGI-PGF)"/>
            <person name="Walter F."/>
            <person name="Albersmeier A."/>
            <person name="Kalinowski J."/>
            <person name="Ruckert C."/>
        </authorList>
    </citation>
    <scope>NUCLEOTIDE SEQUENCE</scope>
    <source>
        <strain evidence="2">KCTC 12719</strain>
    </source>
</reference>
<dbReference type="PANTHER" id="PTHR43415:SF3">
    <property type="entry name" value="GNAT-FAMILY ACETYLTRANSFERASE"/>
    <property type="match status" value="1"/>
</dbReference>
<evidence type="ECO:0000313" key="2">
    <source>
        <dbReference type="EMBL" id="GHA34728.1"/>
    </source>
</evidence>
<dbReference type="Gene3D" id="3.40.630.30">
    <property type="match status" value="1"/>
</dbReference>
<reference evidence="2" key="2">
    <citation type="submission" date="2020-09" db="EMBL/GenBank/DDBJ databases">
        <authorList>
            <person name="Sun Q."/>
            <person name="Kim S."/>
        </authorList>
    </citation>
    <scope>NUCLEOTIDE SEQUENCE</scope>
    <source>
        <strain evidence="2">KCTC 12719</strain>
    </source>
</reference>
<dbReference type="PROSITE" id="PS51186">
    <property type="entry name" value="GNAT"/>
    <property type="match status" value="1"/>
</dbReference>
<dbReference type="Pfam" id="PF13302">
    <property type="entry name" value="Acetyltransf_3"/>
    <property type="match status" value="1"/>
</dbReference>
<keyword evidence="3" id="KW-1185">Reference proteome</keyword>
<comment type="caution">
    <text evidence="2">The sequence shown here is derived from an EMBL/GenBank/DDBJ whole genome shotgun (WGS) entry which is preliminary data.</text>
</comment>
<proteinExistence type="predicted"/>
<sequence>MLTLYGQNIFLRALEPEDFEMIFSVENNEEFWEISTNSTPYSRYIIKQYIENSHKDIYEVKQLRLVICTNDKTPVGLIDLFNFEPKHRRVAVGIVIDNKENRGSGYGGEALKLLCNFCFAHLGLHQIYANIGIDNVPSQQLFEKAGFKKSGHKKDWNYVNGKFKDELTYQLIHNVH</sequence>
<evidence type="ECO:0000313" key="3">
    <source>
        <dbReference type="Proteomes" id="UP000610456"/>
    </source>
</evidence>
<feature type="domain" description="N-acetyltransferase" evidence="1">
    <location>
        <begin position="9"/>
        <end position="165"/>
    </location>
</feature>